<keyword evidence="11 14" id="KW-0131">Cell cycle</keyword>
<dbReference type="InterPro" id="IPR000713">
    <property type="entry name" value="Mur_ligase_N"/>
</dbReference>
<evidence type="ECO:0000256" key="6">
    <source>
        <dbReference type="ARBA" id="ARBA00022618"/>
    </source>
</evidence>
<dbReference type="SUPFAM" id="SSF51984">
    <property type="entry name" value="MurCD N-terminal domain"/>
    <property type="match status" value="1"/>
</dbReference>
<dbReference type="GO" id="GO:0071555">
    <property type="term" value="P:cell wall organization"/>
    <property type="evidence" value="ECO:0007669"/>
    <property type="project" value="UniProtKB-KW"/>
</dbReference>
<dbReference type="GO" id="GO:0008763">
    <property type="term" value="F:UDP-N-acetylmuramate-L-alanine ligase activity"/>
    <property type="evidence" value="ECO:0007669"/>
    <property type="project" value="UniProtKB-UniRule"/>
</dbReference>
<keyword evidence="7 14" id="KW-0547">Nucleotide-binding</keyword>
<dbReference type="GO" id="GO:0051301">
    <property type="term" value="P:cell division"/>
    <property type="evidence" value="ECO:0007669"/>
    <property type="project" value="UniProtKB-KW"/>
</dbReference>
<dbReference type="GO" id="GO:0005524">
    <property type="term" value="F:ATP binding"/>
    <property type="evidence" value="ECO:0007669"/>
    <property type="project" value="UniProtKB-UniRule"/>
</dbReference>
<feature type="domain" description="Mur ligase N-terminal catalytic" evidence="15">
    <location>
        <begin position="7"/>
        <end position="106"/>
    </location>
</feature>
<dbReference type="GO" id="GO:0009252">
    <property type="term" value="P:peptidoglycan biosynthetic process"/>
    <property type="evidence" value="ECO:0007669"/>
    <property type="project" value="UniProtKB-UniRule"/>
</dbReference>
<dbReference type="InterPro" id="IPR005758">
    <property type="entry name" value="UDP-N-AcMur_Ala_ligase_MurC"/>
</dbReference>
<evidence type="ECO:0000259" key="17">
    <source>
        <dbReference type="Pfam" id="PF08245"/>
    </source>
</evidence>
<keyword evidence="9 14" id="KW-0133">Cell shape</keyword>
<dbReference type="KEGG" id="des:DSOUD_2923"/>
<accession>A0A0M4D4M4</accession>
<feature type="domain" description="Mur ligase central" evidence="17">
    <location>
        <begin position="110"/>
        <end position="289"/>
    </location>
</feature>
<reference evidence="18 19" key="1">
    <citation type="submission" date="2015-07" db="EMBL/GenBank/DDBJ databases">
        <title>Isolation and Genomic Characterization of a Novel Halophilic Metal-Reducing Deltaproteobacterium from the Deep Subsurface.</title>
        <authorList>
            <person name="Badalamenti J.P."/>
            <person name="Summers Z.M."/>
            <person name="Gralnick J.A."/>
            <person name="Bond D.R."/>
        </authorList>
    </citation>
    <scope>NUCLEOTIDE SEQUENCE [LARGE SCALE GENOMIC DNA]</scope>
    <source>
        <strain evidence="18 19">WTL</strain>
    </source>
</reference>
<evidence type="ECO:0000313" key="19">
    <source>
        <dbReference type="Proteomes" id="UP000057158"/>
    </source>
</evidence>
<evidence type="ECO:0000256" key="2">
    <source>
        <dbReference type="ARBA" id="ARBA00004752"/>
    </source>
</evidence>
<dbReference type="STRING" id="1603606.DSOUD_2923"/>
<evidence type="ECO:0000256" key="13">
    <source>
        <dbReference type="ARBA" id="ARBA00047833"/>
    </source>
</evidence>
<evidence type="ECO:0000259" key="15">
    <source>
        <dbReference type="Pfam" id="PF01225"/>
    </source>
</evidence>
<dbReference type="Pfam" id="PF08245">
    <property type="entry name" value="Mur_ligase_M"/>
    <property type="match status" value="1"/>
</dbReference>
<dbReference type="PANTHER" id="PTHR43445:SF3">
    <property type="entry name" value="UDP-N-ACETYLMURAMATE--L-ALANINE LIGASE"/>
    <property type="match status" value="1"/>
</dbReference>
<comment type="function">
    <text evidence="14">Cell wall formation.</text>
</comment>
<comment type="pathway">
    <text evidence="2 14">Cell wall biogenesis; peptidoglycan biosynthesis.</text>
</comment>
<feature type="domain" description="Mur ligase C-terminal" evidence="16">
    <location>
        <begin position="311"/>
        <end position="441"/>
    </location>
</feature>
<keyword evidence="12 14" id="KW-0961">Cell wall biogenesis/degradation</keyword>
<keyword evidence="8 14" id="KW-0067">ATP-binding</keyword>
<evidence type="ECO:0000256" key="8">
    <source>
        <dbReference type="ARBA" id="ARBA00022840"/>
    </source>
</evidence>
<dbReference type="InterPro" id="IPR036565">
    <property type="entry name" value="Mur-like_cat_sf"/>
</dbReference>
<dbReference type="UniPathway" id="UPA00219"/>
<evidence type="ECO:0000256" key="3">
    <source>
        <dbReference type="ARBA" id="ARBA00012211"/>
    </source>
</evidence>
<evidence type="ECO:0000256" key="11">
    <source>
        <dbReference type="ARBA" id="ARBA00023306"/>
    </source>
</evidence>
<protein>
    <recommendedName>
        <fullName evidence="3 14">UDP-N-acetylmuramate--L-alanine ligase</fullName>
        <ecNumber evidence="3 14">6.3.2.8</ecNumber>
    </recommendedName>
    <alternativeName>
        <fullName evidence="14">UDP-N-acetylmuramoyl-L-alanine synthetase</fullName>
    </alternativeName>
</protein>
<keyword evidence="6 14" id="KW-0132">Cell division</keyword>
<dbReference type="GO" id="GO:0008360">
    <property type="term" value="P:regulation of cell shape"/>
    <property type="evidence" value="ECO:0007669"/>
    <property type="project" value="UniProtKB-KW"/>
</dbReference>
<keyword evidence="19" id="KW-1185">Reference proteome</keyword>
<sequence>MYGRIRKIHFVGIGGIGMSGIAEVLLNLGYGVSGSDLRETEITRRLESFGGQIAYGHRAENVEGVDVVVTSTAVKADNPEVLEAHRKLIPVIPRAEMLAELMRMKYGIAVAGTHGKTTTTSMVATVLSHGGIDPTVVIGGRLDSIGSNAKLGQGKFLVAEADESDGSFLKLSPTIAVVTNVDADHLDFYRDLQHIKETFVDFINKVPFFGLAVLCLDDPNIQAFIPEVRKRFVTYGLAAQADFHATEIAHSQGHTAFTVHHQGTVLGRITIGMPGQHNVLNALAAVAVAMELGLPFATIAEGFQDFGGVNRRFQIKYDEGEIMVVDDYGHHPAEIKATLAAARAGWDRRVVAIFQPHRYSRTAALFDEFLTAFYQADHLVVMDIYAAGEEPIPGADAQALAEGVTGHGHKDVHYIAERDAVVAHLTAQLRPGDIVITLGAGNVWQVGEALIGRLREKG</sequence>
<evidence type="ECO:0000256" key="7">
    <source>
        <dbReference type="ARBA" id="ARBA00022741"/>
    </source>
</evidence>
<dbReference type="EMBL" id="CP010802">
    <property type="protein sequence ID" value="ALC17651.1"/>
    <property type="molecule type" value="Genomic_DNA"/>
</dbReference>
<dbReference type="HAMAP" id="MF_00046">
    <property type="entry name" value="MurC"/>
    <property type="match status" value="1"/>
</dbReference>
<dbReference type="InterPro" id="IPR036615">
    <property type="entry name" value="Mur_ligase_C_dom_sf"/>
</dbReference>
<evidence type="ECO:0000256" key="4">
    <source>
        <dbReference type="ARBA" id="ARBA00022490"/>
    </source>
</evidence>
<evidence type="ECO:0000256" key="9">
    <source>
        <dbReference type="ARBA" id="ARBA00022960"/>
    </source>
</evidence>
<dbReference type="InterPro" id="IPR013221">
    <property type="entry name" value="Mur_ligase_cen"/>
</dbReference>
<dbReference type="SUPFAM" id="SSF53623">
    <property type="entry name" value="MurD-like peptide ligases, catalytic domain"/>
    <property type="match status" value="1"/>
</dbReference>
<dbReference type="AlphaFoldDB" id="A0A0M4D4M4"/>
<dbReference type="Gene3D" id="3.40.50.720">
    <property type="entry name" value="NAD(P)-binding Rossmann-like Domain"/>
    <property type="match status" value="1"/>
</dbReference>
<dbReference type="Gene3D" id="3.90.190.20">
    <property type="entry name" value="Mur ligase, C-terminal domain"/>
    <property type="match status" value="1"/>
</dbReference>
<dbReference type="Pfam" id="PF01225">
    <property type="entry name" value="Mur_ligase"/>
    <property type="match status" value="1"/>
</dbReference>
<dbReference type="InterPro" id="IPR004101">
    <property type="entry name" value="Mur_ligase_C"/>
</dbReference>
<name>A0A0M4D4M4_9BACT</name>
<gene>
    <name evidence="14 18" type="primary">murC</name>
    <name evidence="18" type="ORF">DSOUD_2923</name>
</gene>
<evidence type="ECO:0000256" key="5">
    <source>
        <dbReference type="ARBA" id="ARBA00022598"/>
    </source>
</evidence>
<comment type="catalytic activity">
    <reaction evidence="13 14">
        <text>UDP-N-acetyl-alpha-D-muramate + L-alanine + ATP = UDP-N-acetyl-alpha-D-muramoyl-L-alanine + ADP + phosphate + H(+)</text>
        <dbReference type="Rhea" id="RHEA:23372"/>
        <dbReference type="ChEBI" id="CHEBI:15378"/>
        <dbReference type="ChEBI" id="CHEBI:30616"/>
        <dbReference type="ChEBI" id="CHEBI:43474"/>
        <dbReference type="ChEBI" id="CHEBI:57972"/>
        <dbReference type="ChEBI" id="CHEBI:70757"/>
        <dbReference type="ChEBI" id="CHEBI:83898"/>
        <dbReference type="ChEBI" id="CHEBI:456216"/>
        <dbReference type="EC" id="6.3.2.8"/>
    </reaction>
</comment>
<dbReference type="OrthoDB" id="9804126at2"/>
<dbReference type="PANTHER" id="PTHR43445">
    <property type="entry name" value="UDP-N-ACETYLMURAMATE--L-ALANINE LIGASE-RELATED"/>
    <property type="match status" value="1"/>
</dbReference>
<dbReference type="GO" id="GO:0005737">
    <property type="term" value="C:cytoplasm"/>
    <property type="evidence" value="ECO:0007669"/>
    <property type="project" value="UniProtKB-SubCell"/>
</dbReference>
<comment type="subcellular location">
    <subcellularLocation>
        <location evidence="1 14">Cytoplasm</location>
    </subcellularLocation>
</comment>
<dbReference type="Pfam" id="PF02875">
    <property type="entry name" value="Mur_ligase_C"/>
    <property type="match status" value="1"/>
</dbReference>
<evidence type="ECO:0000256" key="12">
    <source>
        <dbReference type="ARBA" id="ARBA00023316"/>
    </source>
</evidence>
<dbReference type="RefSeq" id="WP_053551647.1">
    <property type="nucleotide sequence ID" value="NZ_CP010802.1"/>
</dbReference>
<dbReference type="Gene3D" id="3.40.1190.10">
    <property type="entry name" value="Mur-like, catalytic domain"/>
    <property type="match status" value="1"/>
</dbReference>
<dbReference type="EC" id="6.3.2.8" evidence="3 14"/>
<dbReference type="InterPro" id="IPR050061">
    <property type="entry name" value="MurCDEF_pg_biosynth"/>
</dbReference>
<evidence type="ECO:0000256" key="1">
    <source>
        <dbReference type="ARBA" id="ARBA00004496"/>
    </source>
</evidence>
<evidence type="ECO:0000313" key="18">
    <source>
        <dbReference type="EMBL" id="ALC17651.1"/>
    </source>
</evidence>
<keyword evidence="4 14" id="KW-0963">Cytoplasm</keyword>
<evidence type="ECO:0000256" key="14">
    <source>
        <dbReference type="HAMAP-Rule" id="MF_00046"/>
    </source>
</evidence>
<dbReference type="SUPFAM" id="SSF53244">
    <property type="entry name" value="MurD-like peptide ligases, peptide-binding domain"/>
    <property type="match status" value="1"/>
</dbReference>
<feature type="binding site" evidence="14">
    <location>
        <begin position="112"/>
        <end position="118"/>
    </location>
    <ligand>
        <name>ATP</name>
        <dbReference type="ChEBI" id="CHEBI:30616"/>
    </ligand>
</feature>
<evidence type="ECO:0000259" key="16">
    <source>
        <dbReference type="Pfam" id="PF02875"/>
    </source>
</evidence>
<dbReference type="NCBIfam" id="TIGR01082">
    <property type="entry name" value="murC"/>
    <property type="match status" value="1"/>
</dbReference>
<evidence type="ECO:0000256" key="10">
    <source>
        <dbReference type="ARBA" id="ARBA00022984"/>
    </source>
</evidence>
<keyword evidence="10 14" id="KW-0573">Peptidoglycan synthesis</keyword>
<comment type="similarity">
    <text evidence="14">Belongs to the MurCDEF family.</text>
</comment>
<proteinExistence type="inferred from homology"/>
<organism evidence="18 19">
    <name type="scientific">Desulfuromonas soudanensis</name>
    <dbReference type="NCBI Taxonomy" id="1603606"/>
    <lineage>
        <taxon>Bacteria</taxon>
        <taxon>Pseudomonadati</taxon>
        <taxon>Thermodesulfobacteriota</taxon>
        <taxon>Desulfuromonadia</taxon>
        <taxon>Desulfuromonadales</taxon>
        <taxon>Desulfuromonadaceae</taxon>
        <taxon>Desulfuromonas</taxon>
    </lineage>
</organism>
<dbReference type="PATRIC" id="fig|1603606.3.peg.3151"/>
<dbReference type="Proteomes" id="UP000057158">
    <property type="component" value="Chromosome"/>
</dbReference>
<keyword evidence="5 14" id="KW-0436">Ligase</keyword>